<dbReference type="PANTHER" id="PTHR34300">
    <property type="entry name" value="QUEUOSINE PRECURSOR TRANSPORTER-RELATED"/>
    <property type="match status" value="1"/>
</dbReference>
<keyword evidence="1" id="KW-0472">Membrane</keyword>
<sequence>MTLQASGRAVAALRFVTTNNPTPAQSDGAKSLEFDETRSDRARFIPVQRTLYPAITALFVATFIISNITASKGVEIGPLVTDGAFFLFPLAYILGDVLAECYGFRAARRAIYTGFAGALLAVVSFYIAIALPEASFYENQEEFALVLGLVPQIVAASLAGYLVGQLLNSWTLVLIKRRTGEKSLWARLIGSTVVGEFADTLIFCLIAAPVIGISTVPDAINYIVVGFLWKTLIEVVVMPITYLVIGAVKRRELPGYADGAK</sequence>
<name>I7L9U0_9CORY</name>
<reference evidence="2 3" key="1">
    <citation type="journal article" date="2012" name="J. Bacteriol.">
        <title>Draft Genome Sequence of Turicella otitidis ATCC 51513, Isolated from Middle Ear Fluid from a Child with Otitis Media.</title>
        <authorList>
            <person name="Brinkrolf K."/>
            <person name="Schneider J."/>
            <person name="Knecht M."/>
            <person name="Ruckert C."/>
            <person name="Tauch A."/>
        </authorList>
    </citation>
    <scope>NUCLEOTIDE SEQUENCE [LARGE SCALE GENOMIC DNA]</scope>
    <source>
        <strain evidence="2 3">ATCC 51513</strain>
    </source>
</reference>
<dbReference type="InterPro" id="IPR003744">
    <property type="entry name" value="YhhQ"/>
</dbReference>
<feature type="transmembrane region" description="Helical" evidence="1">
    <location>
        <begin position="219"/>
        <end position="245"/>
    </location>
</feature>
<comment type="subcellular location">
    <subcellularLocation>
        <location evidence="1">Cell membrane</location>
        <topology evidence="1">Multi-pass membrane protein</topology>
    </subcellularLocation>
</comment>
<keyword evidence="1" id="KW-0813">Transport</keyword>
<dbReference type="GO" id="GO:0005886">
    <property type="term" value="C:plasma membrane"/>
    <property type="evidence" value="ECO:0007669"/>
    <property type="project" value="UniProtKB-SubCell"/>
</dbReference>
<keyword evidence="1" id="KW-0812">Transmembrane</keyword>
<accession>I7L9U0</accession>
<keyword evidence="1" id="KW-1003">Cell membrane</keyword>
<dbReference type="HAMAP" id="MF_02088">
    <property type="entry name" value="Q_prec_transport"/>
    <property type="match status" value="1"/>
</dbReference>
<feature type="transmembrane region" description="Helical" evidence="1">
    <location>
        <begin position="143"/>
        <end position="163"/>
    </location>
</feature>
<dbReference type="PANTHER" id="PTHR34300:SF2">
    <property type="entry name" value="QUEUOSINE PRECURSOR TRANSPORTER-RELATED"/>
    <property type="match status" value="1"/>
</dbReference>
<dbReference type="Proteomes" id="UP000011016">
    <property type="component" value="Unassembled WGS sequence"/>
</dbReference>
<organism evidence="2 3">
    <name type="scientific">Corynebacterium otitidis ATCC 51513</name>
    <dbReference type="NCBI Taxonomy" id="883169"/>
    <lineage>
        <taxon>Bacteria</taxon>
        <taxon>Bacillati</taxon>
        <taxon>Actinomycetota</taxon>
        <taxon>Actinomycetes</taxon>
        <taxon>Mycobacteriales</taxon>
        <taxon>Corynebacteriaceae</taxon>
        <taxon>Corynebacterium</taxon>
    </lineage>
</organism>
<feature type="transmembrane region" description="Helical" evidence="1">
    <location>
        <begin position="76"/>
        <end position="98"/>
    </location>
</feature>
<protein>
    <recommendedName>
        <fullName evidence="1">Probable queuosine precursor transporter</fullName>
        <shortName evidence="1">Q precursor transporter</shortName>
    </recommendedName>
</protein>
<evidence type="ECO:0000313" key="2">
    <source>
        <dbReference type="EMBL" id="CCI84062.1"/>
    </source>
</evidence>
<comment type="caution">
    <text evidence="2">The sequence shown here is derived from an EMBL/GenBank/DDBJ whole genome shotgun (WGS) entry which is preliminary data.</text>
</comment>
<gene>
    <name evidence="2" type="ORF">BN46_1345</name>
</gene>
<proteinExistence type="inferred from homology"/>
<feature type="transmembrane region" description="Helical" evidence="1">
    <location>
        <begin position="184"/>
        <end position="213"/>
    </location>
</feature>
<dbReference type="RefSeq" id="WP_004602000.1">
    <property type="nucleotide sequence ID" value="NZ_HF541868.1"/>
</dbReference>
<keyword evidence="1" id="KW-1133">Transmembrane helix</keyword>
<feature type="transmembrane region" description="Helical" evidence="1">
    <location>
        <begin position="110"/>
        <end position="131"/>
    </location>
</feature>
<dbReference type="Pfam" id="PF02592">
    <property type="entry name" value="Vut_1"/>
    <property type="match status" value="1"/>
</dbReference>
<dbReference type="EMBL" id="CAJZ01000197">
    <property type="protein sequence ID" value="CCI84062.1"/>
    <property type="molecule type" value="Genomic_DNA"/>
</dbReference>
<dbReference type="GO" id="GO:0022857">
    <property type="term" value="F:transmembrane transporter activity"/>
    <property type="evidence" value="ECO:0007669"/>
    <property type="project" value="UniProtKB-UniRule"/>
</dbReference>
<feature type="transmembrane region" description="Helical" evidence="1">
    <location>
        <begin position="51"/>
        <end position="70"/>
    </location>
</feature>
<evidence type="ECO:0000256" key="1">
    <source>
        <dbReference type="HAMAP-Rule" id="MF_02088"/>
    </source>
</evidence>
<comment type="function">
    <text evidence="1">Involved in the import of queuosine (Q) precursors, required for Q precursor salvage.</text>
</comment>
<evidence type="ECO:0000313" key="3">
    <source>
        <dbReference type="Proteomes" id="UP000011016"/>
    </source>
</evidence>
<dbReference type="NCBIfam" id="TIGR00697">
    <property type="entry name" value="queuosine precursor transporter"/>
    <property type="match status" value="1"/>
</dbReference>
<dbReference type="AlphaFoldDB" id="I7L9U0"/>
<dbReference type="OrthoDB" id="9805479at2"/>
<comment type="similarity">
    <text evidence="1">Belongs to the vitamin uptake transporter (VUT/ECF) (TC 2.A.88) family. Q precursor transporter subfamily.</text>
</comment>